<accession>A0ABQ9HIR2</accession>
<gene>
    <name evidence="1" type="ORF">PR048_016066</name>
</gene>
<keyword evidence="2" id="KW-1185">Reference proteome</keyword>
<evidence type="ECO:0000313" key="2">
    <source>
        <dbReference type="Proteomes" id="UP001159363"/>
    </source>
</evidence>
<reference evidence="1 2" key="1">
    <citation type="submission" date="2023-02" db="EMBL/GenBank/DDBJ databases">
        <title>LHISI_Scaffold_Assembly.</title>
        <authorList>
            <person name="Stuart O.P."/>
            <person name="Cleave R."/>
            <person name="Magrath M.J.L."/>
            <person name="Mikheyev A.S."/>
        </authorList>
    </citation>
    <scope>NUCLEOTIDE SEQUENCE [LARGE SCALE GENOMIC DNA]</scope>
    <source>
        <strain evidence="1">Daus_M_001</strain>
        <tissue evidence="1">Leg muscle</tissue>
    </source>
</reference>
<dbReference type="Proteomes" id="UP001159363">
    <property type="component" value="Chromosome 4"/>
</dbReference>
<sequence length="215" mass="23785">MAEPACTPHSAPQLTNSATRVLSLNYTHLVKEICVRFSTPLPGFTHVGNVADITALRRVFSGISCFRRTCVPSLLHTDLTSTSPAPHASPFHSYCSTSQTQALVGNDQRVRRGHSIPQHACTCPQQFKAQGRTRFFKFKSAWQRSDALLYAQASATSSATLCIYVRTSIHLTKQHGSEQLRCGLQARGAGAELRYRLAARHVMMSPDHHIGFRRP</sequence>
<name>A0ABQ9HIR2_9NEOP</name>
<comment type="caution">
    <text evidence="1">The sequence shown here is derived from an EMBL/GenBank/DDBJ whole genome shotgun (WGS) entry which is preliminary data.</text>
</comment>
<proteinExistence type="predicted"/>
<dbReference type="EMBL" id="JARBHB010000005">
    <property type="protein sequence ID" value="KAJ8884209.1"/>
    <property type="molecule type" value="Genomic_DNA"/>
</dbReference>
<organism evidence="1 2">
    <name type="scientific">Dryococelus australis</name>
    <dbReference type="NCBI Taxonomy" id="614101"/>
    <lineage>
        <taxon>Eukaryota</taxon>
        <taxon>Metazoa</taxon>
        <taxon>Ecdysozoa</taxon>
        <taxon>Arthropoda</taxon>
        <taxon>Hexapoda</taxon>
        <taxon>Insecta</taxon>
        <taxon>Pterygota</taxon>
        <taxon>Neoptera</taxon>
        <taxon>Polyneoptera</taxon>
        <taxon>Phasmatodea</taxon>
        <taxon>Verophasmatodea</taxon>
        <taxon>Anareolatae</taxon>
        <taxon>Phasmatidae</taxon>
        <taxon>Eurycanthinae</taxon>
        <taxon>Dryococelus</taxon>
    </lineage>
</organism>
<evidence type="ECO:0000313" key="1">
    <source>
        <dbReference type="EMBL" id="KAJ8884209.1"/>
    </source>
</evidence>
<protein>
    <submittedName>
        <fullName evidence="1">Uncharacterized protein</fullName>
    </submittedName>
</protein>